<dbReference type="GO" id="GO:0003964">
    <property type="term" value="F:RNA-directed DNA polymerase activity"/>
    <property type="evidence" value="ECO:0007669"/>
    <property type="project" value="UniProtKB-KW"/>
</dbReference>
<organism evidence="1 2">
    <name type="scientific">Nephila pilipes</name>
    <name type="common">Giant wood spider</name>
    <name type="synonym">Nephila maculata</name>
    <dbReference type="NCBI Taxonomy" id="299642"/>
    <lineage>
        <taxon>Eukaryota</taxon>
        <taxon>Metazoa</taxon>
        <taxon>Ecdysozoa</taxon>
        <taxon>Arthropoda</taxon>
        <taxon>Chelicerata</taxon>
        <taxon>Arachnida</taxon>
        <taxon>Araneae</taxon>
        <taxon>Araneomorphae</taxon>
        <taxon>Entelegynae</taxon>
        <taxon>Araneoidea</taxon>
        <taxon>Nephilidae</taxon>
        <taxon>Nephila</taxon>
    </lineage>
</organism>
<keyword evidence="1" id="KW-0548">Nucleotidyltransferase</keyword>
<keyword evidence="1" id="KW-0695">RNA-directed DNA polymerase</keyword>
<dbReference type="OrthoDB" id="8194935at2759"/>
<dbReference type="EMBL" id="BMAW01031503">
    <property type="protein sequence ID" value="GFU21441.1"/>
    <property type="molecule type" value="Genomic_DNA"/>
</dbReference>
<proteinExistence type="predicted"/>
<dbReference type="AlphaFoldDB" id="A0A8X6QJ03"/>
<gene>
    <name evidence="1" type="ORF">NPIL_475461</name>
</gene>
<keyword evidence="2" id="KW-1185">Reference proteome</keyword>
<accession>A0A8X6QJ03</accession>
<keyword evidence="1" id="KW-0808">Transferase</keyword>
<evidence type="ECO:0000313" key="2">
    <source>
        <dbReference type="Proteomes" id="UP000887013"/>
    </source>
</evidence>
<dbReference type="Proteomes" id="UP000887013">
    <property type="component" value="Unassembled WGS sequence"/>
</dbReference>
<evidence type="ECO:0000313" key="1">
    <source>
        <dbReference type="EMBL" id="GFU21441.1"/>
    </source>
</evidence>
<reference evidence="1" key="1">
    <citation type="submission" date="2020-08" db="EMBL/GenBank/DDBJ databases">
        <title>Multicomponent nature underlies the extraordinary mechanical properties of spider dragline silk.</title>
        <authorList>
            <person name="Kono N."/>
            <person name="Nakamura H."/>
            <person name="Mori M."/>
            <person name="Yoshida Y."/>
            <person name="Ohtoshi R."/>
            <person name="Malay A.D."/>
            <person name="Moran D.A.P."/>
            <person name="Tomita M."/>
            <person name="Numata K."/>
            <person name="Arakawa K."/>
        </authorList>
    </citation>
    <scope>NUCLEOTIDE SEQUENCE</scope>
</reference>
<protein>
    <submittedName>
        <fullName evidence="1">Putative RNA-directed DNA polymerase from transposon X-element</fullName>
    </submittedName>
</protein>
<sequence>MVVLARTGFGVNRNKRSDINTEIYSDILSASSDIAGLILTGNSTKLNSGIIVLKTKLGYILMGTENCIDNCDIIKTKVIETKNCNVMSDIVSLHSMNFYVGARLAHSIKGAFDLLDMPITYWNDSMNALWWIREHGEWSIFDSNRVKKIRKLTSLEQWKHVPGNKNPTDVFSRGPPHSVDLEKRVLNLVMGQSDNMPSTTRISRRGRFIKSLQRLNLTNVIGFESFSVDSKGREDV</sequence>
<name>A0A8X6QJ03_NEPPI</name>
<comment type="caution">
    <text evidence="1">The sequence shown here is derived from an EMBL/GenBank/DDBJ whole genome shotgun (WGS) entry which is preliminary data.</text>
</comment>